<keyword evidence="1" id="KW-0812">Transmembrane</keyword>
<dbReference type="eggNOG" id="COG3290">
    <property type="taxonomic scope" value="Bacteria"/>
</dbReference>
<evidence type="ECO:0000256" key="1">
    <source>
        <dbReference type="SAM" id="Phobius"/>
    </source>
</evidence>
<evidence type="ECO:0000313" key="3">
    <source>
        <dbReference type="Proteomes" id="UP000005845"/>
    </source>
</evidence>
<protein>
    <submittedName>
        <fullName evidence="2">Putative two-component histidine kinase</fullName>
    </submittedName>
</protein>
<reference evidence="2 3" key="1">
    <citation type="submission" date="2012-02" db="EMBL/GenBank/DDBJ databases">
        <title>Whole genome shotgun sequence of Gordonia sputi NBRC 100414.</title>
        <authorList>
            <person name="Yoshida I."/>
            <person name="Hosoyama A."/>
            <person name="Tsuchikane K."/>
            <person name="Katsumata H."/>
            <person name="Yamazaki S."/>
            <person name="Fujita N."/>
        </authorList>
    </citation>
    <scope>NUCLEOTIDE SEQUENCE [LARGE SCALE GENOMIC DNA]</scope>
    <source>
        <strain evidence="2 3">NBRC 100414</strain>
    </source>
</reference>
<dbReference type="GO" id="GO:0016301">
    <property type="term" value="F:kinase activity"/>
    <property type="evidence" value="ECO:0007669"/>
    <property type="project" value="UniProtKB-KW"/>
</dbReference>
<keyword evidence="3" id="KW-1185">Reference proteome</keyword>
<dbReference type="Gene3D" id="3.30.450.20">
    <property type="entry name" value="PAS domain"/>
    <property type="match status" value="1"/>
</dbReference>
<sequence length="82" mass="8497">MLRWRPRTLAGQAVALQLAVVVVIVVAAAALALLDARLDGVRAAREQVTSVAVSIADAPSTARALASPDPTASLQPVTEEIR</sequence>
<keyword evidence="2" id="KW-0808">Transferase</keyword>
<dbReference type="Proteomes" id="UP000005845">
    <property type="component" value="Unassembled WGS sequence"/>
</dbReference>
<keyword evidence="1" id="KW-1133">Transmembrane helix</keyword>
<evidence type="ECO:0000313" key="2">
    <source>
        <dbReference type="EMBL" id="GAB40675.1"/>
    </source>
</evidence>
<gene>
    <name evidence="2" type="ORF">GOSPT_114_00180</name>
</gene>
<accession>H5U4L7</accession>
<comment type="caution">
    <text evidence="2">The sequence shown here is derived from an EMBL/GenBank/DDBJ whole genome shotgun (WGS) entry which is preliminary data.</text>
</comment>
<proteinExistence type="predicted"/>
<name>H5U4L7_9ACTN</name>
<organism evidence="2 3">
    <name type="scientific">Gordonia sputi NBRC 100414</name>
    <dbReference type="NCBI Taxonomy" id="1089453"/>
    <lineage>
        <taxon>Bacteria</taxon>
        <taxon>Bacillati</taxon>
        <taxon>Actinomycetota</taxon>
        <taxon>Actinomycetes</taxon>
        <taxon>Mycobacteriales</taxon>
        <taxon>Gordoniaceae</taxon>
        <taxon>Gordonia</taxon>
    </lineage>
</organism>
<keyword evidence="1" id="KW-0472">Membrane</keyword>
<feature type="transmembrane region" description="Helical" evidence="1">
    <location>
        <begin position="12"/>
        <end position="34"/>
    </location>
</feature>
<keyword evidence="2" id="KW-0418">Kinase</keyword>
<dbReference type="AlphaFoldDB" id="H5U4L7"/>
<dbReference type="EMBL" id="BAFC01000112">
    <property type="protein sequence ID" value="GAB40675.1"/>
    <property type="molecule type" value="Genomic_DNA"/>
</dbReference>